<comment type="caution">
    <text evidence="2">The sequence shown here is derived from an EMBL/GenBank/DDBJ whole genome shotgun (WGS) entry which is preliminary data.</text>
</comment>
<dbReference type="EMBL" id="BONJ01000041">
    <property type="protein sequence ID" value="GIG18572.1"/>
    <property type="molecule type" value="Genomic_DNA"/>
</dbReference>
<gene>
    <name evidence="2" type="ORF">Cme02nite_69040</name>
</gene>
<evidence type="ECO:0000256" key="1">
    <source>
        <dbReference type="SAM" id="MobiDB-lite"/>
    </source>
</evidence>
<dbReference type="AlphaFoldDB" id="A0A8J3PIM9"/>
<feature type="compositionally biased region" description="Polar residues" evidence="1">
    <location>
        <begin position="1"/>
        <end position="12"/>
    </location>
</feature>
<protein>
    <submittedName>
        <fullName evidence="2">Uncharacterized protein</fullName>
    </submittedName>
</protein>
<proteinExistence type="predicted"/>
<keyword evidence="3" id="KW-1185">Reference proteome</keyword>
<reference evidence="2" key="1">
    <citation type="submission" date="2021-01" db="EMBL/GenBank/DDBJ databases">
        <title>Whole genome shotgun sequence of Catellatospora methionotrophica NBRC 14553.</title>
        <authorList>
            <person name="Komaki H."/>
            <person name="Tamura T."/>
        </authorList>
    </citation>
    <scope>NUCLEOTIDE SEQUENCE</scope>
    <source>
        <strain evidence="2">NBRC 14553</strain>
    </source>
</reference>
<dbReference type="Proteomes" id="UP000660339">
    <property type="component" value="Unassembled WGS sequence"/>
</dbReference>
<evidence type="ECO:0000313" key="3">
    <source>
        <dbReference type="Proteomes" id="UP000660339"/>
    </source>
</evidence>
<name>A0A8J3PIM9_9ACTN</name>
<sequence length="788" mass="82735">MPGPSVSATGDPQPSPSGTPDAEPSPEPSVTETAEPTPSPSPTGPVTTCGGPLALGQIVVCPSISGDEKHVYTVTVTKKSDTLYTTRTRGSGTWLEGTIAAPNGDLICALYTDSGTCQLGRAGTYTITVQVPWGQGTGDYALAVESRLTPSSCTALPNSFFSFASPGQSGVLALGAAAHCFRFNQPVGTVLKMLAPSTGSGDVQGAILDAQYQPVCPVRYTTECTLTSAGPYRLFLHEYYGNEAPYTLRMPRLSNAAGCPVLRPGAFGDQGAATGSGTLPPYAPSCHRLHAAAAGPVALRFNPEQSINWSVYDDAGQRICERWAERRYCDLTTVGDYTVLLEANDPWGESIDYQVSATALYRSAGCAPVTATRWDTPTLVVRQTSSVQVNCQPFKGTAGDRVETYAAPTSYNDVMVFLIDSTGHPVCFAYSEQDGCELPATGTYRAVSYLGNWWTETGEDAYHLQVRRLSNPVGCPVVAPGAYGAAPALAGIRCRILDIPAAGRYPLKAVDAAGWTSDVQVYDPAGLKVCITWSGCDFTAPGRYTAVIRMYGNTEIVDNDHQWAYSLLTAVPAGCPQLADTASPLAVHRGAFAGVAQVDCVQLASPAGARIVEVLPGDATGAARPPVTVFDATGAYVCDSSWALRQQSCELTGTAPFYAVYAMPDGQTGGAYALAFPRVDTAPACPVLPRTAEGASVDSAADAFGFCFAVPAAEHAAREVFTYRRTAGSGDATLWVFDGTGVRYCGSLSPSIDRTVTCTLPDGPVTVLLETDAVDATYQLTHRDAATP</sequence>
<organism evidence="2 3">
    <name type="scientific">Catellatospora methionotrophica</name>
    <dbReference type="NCBI Taxonomy" id="121620"/>
    <lineage>
        <taxon>Bacteria</taxon>
        <taxon>Bacillati</taxon>
        <taxon>Actinomycetota</taxon>
        <taxon>Actinomycetes</taxon>
        <taxon>Micromonosporales</taxon>
        <taxon>Micromonosporaceae</taxon>
        <taxon>Catellatospora</taxon>
    </lineage>
</organism>
<evidence type="ECO:0000313" key="2">
    <source>
        <dbReference type="EMBL" id="GIG18572.1"/>
    </source>
</evidence>
<feature type="region of interest" description="Disordered" evidence="1">
    <location>
        <begin position="1"/>
        <end position="49"/>
    </location>
</feature>
<accession>A0A8J3PIM9</accession>
<feature type="compositionally biased region" description="Pro residues" evidence="1">
    <location>
        <begin position="13"/>
        <end position="27"/>
    </location>
</feature>